<organism evidence="1 2">
    <name type="scientific">Corticicoccus populi</name>
    <dbReference type="NCBI Taxonomy" id="1812821"/>
    <lineage>
        <taxon>Bacteria</taxon>
        <taxon>Bacillati</taxon>
        <taxon>Bacillota</taxon>
        <taxon>Bacilli</taxon>
        <taxon>Bacillales</taxon>
        <taxon>Staphylococcaceae</taxon>
        <taxon>Corticicoccus</taxon>
    </lineage>
</organism>
<dbReference type="EMBL" id="JBHUOQ010000001">
    <property type="protein sequence ID" value="MFD2829576.1"/>
    <property type="molecule type" value="Genomic_DNA"/>
</dbReference>
<evidence type="ECO:0008006" key="3">
    <source>
        <dbReference type="Google" id="ProtNLM"/>
    </source>
</evidence>
<accession>A0ABW5WRZ5</accession>
<name>A0ABW5WRZ5_9STAP</name>
<dbReference type="Proteomes" id="UP001597519">
    <property type="component" value="Unassembled WGS sequence"/>
</dbReference>
<sequence length="130" mass="14884">MKDTLKTVAIAENWTEWCNKKNIDELKAITEEEFEVSGPKGTAVLDTEGIKDWLNRAGIRLETFEIYADNNKIILSQHAEWLEQDGSVKGRQDVYTFLTIINDKVKSLARFDDKEDAFEASGLTEDNKLR</sequence>
<keyword evidence="2" id="KW-1185">Reference proteome</keyword>
<protein>
    <recommendedName>
        <fullName evidence="3">Nuclear transport factor 2 family protein</fullName>
    </recommendedName>
</protein>
<dbReference type="InterPro" id="IPR032710">
    <property type="entry name" value="NTF2-like_dom_sf"/>
</dbReference>
<reference evidence="2" key="1">
    <citation type="journal article" date="2019" name="Int. J. Syst. Evol. Microbiol.">
        <title>The Global Catalogue of Microorganisms (GCM) 10K type strain sequencing project: providing services to taxonomists for standard genome sequencing and annotation.</title>
        <authorList>
            <consortium name="The Broad Institute Genomics Platform"/>
            <consortium name="The Broad Institute Genome Sequencing Center for Infectious Disease"/>
            <person name="Wu L."/>
            <person name="Ma J."/>
        </authorList>
    </citation>
    <scope>NUCLEOTIDE SEQUENCE [LARGE SCALE GENOMIC DNA]</scope>
    <source>
        <strain evidence="2">KCTC 33575</strain>
    </source>
</reference>
<dbReference type="Gene3D" id="3.10.450.50">
    <property type="match status" value="1"/>
</dbReference>
<proteinExistence type="predicted"/>
<dbReference type="SUPFAM" id="SSF54427">
    <property type="entry name" value="NTF2-like"/>
    <property type="match status" value="1"/>
</dbReference>
<comment type="caution">
    <text evidence="1">The sequence shown here is derived from an EMBL/GenBank/DDBJ whole genome shotgun (WGS) entry which is preliminary data.</text>
</comment>
<evidence type="ECO:0000313" key="2">
    <source>
        <dbReference type="Proteomes" id="UP001597519"/>
    </source>
</evidence>
<dbReference type="RefSeq" id="WP_377771694.1">
    <property type="nucleotide sequence ID" value="NZ_JBHUOQ010000001.1"/>
</dbReference>
<evidence type="ECO:0000313" key="1">
    <source>
        <dbReference type="EMBL" id="MFD2829576.1"/>
    </source>
</evidence>
<gene>
    <name evidence="1" type="ORF">ACFSX4_03785</name>
</gene>